<evidence type="ECO:0008006" key="11">
    <source>
        <dbReference type="Google" id="ProtNLM"/>
    </source>
</evidence>
<accession>A0ABR1FRC6</accession>
<dbReference type="SMART" id="SM00239">
    <property type="entry name" value="C2"/>
    <property type="match status" value="1"/>
</dbReference>
<dbReference type="Pfam" id="PF00168">
    <property type="entry name" value="C2"/>
    <property type="match status" value="1"/>
</dbReference>
<evidence type="ECO:0000256" key="3">
    <source>
        <dbReference type="ARBA" id="ARBA00022737"/>
    </source>
</evidence>
<dbReference type="PROSITE" id="PS50004">
    <property type="entry name" value="C2"/>
    <property type="match status" value="1"/>
</dbReference>
<evidence type="ECO:0000256" key="1">
    <source>
        <dbReference type="ARBA" id="ARBA00022443"/>
    </source>
</evidence>
<feature type="compositionally biased region" description="Basic residues" evidence="6">
    <location>
        <begin position="687"/>
        <end position="703"/>
    </location>
</feature>
<sequence length="723" mass="79848">MVKWLRNPATGEASEQGVSCVAVQDYKGRRLIATGTTHGVVKIIDGASGQVAFLHRGHDAKISACYFDLDVDHNDGRSELKLATCSTDRSASEWNIRTGEHVLGMGGGVGAHVGGVTCMSMRSIERRDLRMEGGRRVVATGSVDKTCKLWSCASDDRCLRSYEGHGATVTAVCICGDHNHEILLSTSMDRTCRAWHLSSEEELVRLDEATSVMCLAFHETLLGGQPSFVTGSYGDAKVWRVPQVDADVAEAWAALPEDKRIVQTFAKTEGRVHRVCVATLFDRREVVVTASRDTVNFWAPVMDADGVKEPFILEWLVAFAASGLVHDLCLRPHAFFKPSTAFTEPVAEDPGDLTVDVDVTVLDASGLAQMDSRKGLDPYVVVRVIRAGEHRPTEVGRTAHAKDTRSPTWDRKTSKFALKIPIYKSCDVIFVVYDHDRTRGKHLACGQIFVLGSELINEDGDPVITKHLLAMGGKQVDVSGTLSVRVDMGDAPQADLGLEVVCACANGSVDHALLFDLPPMPPPDPVIDVEEAPVLEMARVLHARRHEHHDELNLVYDDEITVLKKNVDGWWYGKRVVWNKRQDRSWFEEGWFPASYVEGDRWLQKNSGDHWGGHKNDEWDLRVMSSNEPSFATGSHSSLESAYAQKLVGKSLADLRAEGSLDYKARASFQEKDGNRVGKQGTDGSRKSSKMRSPKRNSRRPSQRKMAPGVHRDHHAKSGDHDD</sequence>
<evidence type="ECO:0000256" key="4">
    <source>
        <dbReference type="PROSITE-ProRule" id="PRU00192"/>
    </source>
</evidence>
<dbReference type="PANTHER" id="PTHR19876">
    <property type="entry name" value="COATOMER"/>
    <property type="match status" value="1"/>
</dbReference>
<evidence type="ECO:0000313" key="10">
    <source>
        <dbReference type="Proteomes" id="UP001363151"/>
    </source>
</evidence>
<evidence type="ECO:0000256" key="5">
    <source>
        <dbReference type="PROSITE-ProRule" id="PRU00221"/>
    </source>
</evidence>
<dbReference type="PROSITE" id="PS50002">
    <property type="entry name" value="SH3"/>
    <property type="match status" value="1"/>
</dbReference>
<dbReference type="PROSITE" id="PS50082">
    <property type="entry name" value="WD_REPEATS_2"/>
    <property type="match status" value="1"/>
</dbReference>
<dbReference type="Proteomes" id="UP001363151">
    <property type="component" value="Unassembled WGS sequence"/>
</dbReference>
<evidence type="ECO:0000256" key="2">
    <source>
        <dbReference type="ARBA" id="ARBA00022574"/>
    </source>
</evidence>
<keyword evidence="1 4" id="KW-0728">SH3 domain</keyword>
<evidence type="ECO:0000256" key="6">
    <source>
        <dbReference type="SAM" id="MobiDB-lite"/>
    </source>
</evidence>
<protein>
    <recommendedName>
        <fullName evidence="11">C2 domain-containing protein</fullName>
    </recommendedName>
</protein>
<dbReference type="SUPFAM" id="SSF50978">
    <property type="entry name" value="WD40 repeat-like"/>
    <property type="match status" value="1"/>
</dbReference>
<dbReference type="InterPro" id="IPR001680">
    <property type="entry name" value="WD40_rpt"/>
</dbReference>
<dbReference type="CDD" id="cd00030">
    <property type="entry name" value="C2"/>
    <property type="match status" value="1"/>
</dbReference>
<keyword evidence="2 5" id="KW-0853">WD repeat</keyword>
<organism evidence="9 10">
    <name type="scientific">Aureococcus anophagefferens</name>
    <name type="common">Harmful bloom alga</name>
    <dbReference type="NCBI Taxonomy" id="44056"/>
    <lineage>
        <taxon>Eukaryota</taxon>
        <taxon>Sar</taxon>
        <taxon>Stramenopiles</taxon>
        <taxon>Ochrophyta</taxon>
        <taxon>Pelagophyceae</taxon>
        <taxon>Pelagomonadales</taxon>
        <taxon>Pelagomonadaceae</taxon>
        <taxon>Aureococcus</taxon>
    </lineage>
</organism>
<dbReference type="Pfam" id="PF07653">
    <property type="entry name" value="SH3_2"/>
    <property type="match status" value="1"/>
</dbReference>
<feature type="repeat" description="WD" evidence="5">
    <location>
        <begin position="162"/>
        <end position="205"/>
    </location>
</feature>
<dbReference type="InterPro" id="IPR000008">
    <property type="entry name" value="C2_dom"/>
</dbReference>
<feature type="compositionally biased region" description="Basic and acidic residues" evidence="6">
    <location>
        <begin position="667"/>
        <end position="676"/>
    </location>
</feature>
<dbReference type="SUPFAM" id="SSF50044">
    <property type="entry name" value="SH3-domain"/>
    <property type="match status" value="1"/>
</dbReference>
<dbReference type="InterPro" id="IPR036028">
    <property type="entry name" value="SH3-like_dom_sf"/>
</dbReference>
<feature type="region of interest" description="Disordered" evidence="6">
    <location>
        <begin position="667"/>
        <end position="723"/>
    </location>
</feature>
<comment type="caution">
    <text evidence="9">The sequence shown here is derived from an EMBL/GenBank/DDBJ whole genome shotgun (WGS) entry which is preliminary data.</text>
</comment>
<feature type="domain" description="C2" evidence="8">
    <location>
        <begin position="338"/>
        <end position="465"/>
    </location>
</feature>
<feature type="domain" description="SH3" evidence="7">
    <location>
        <begin position="533"/>
        <end position="602"/>
    </location>
</feature>
<dbReference type="InterPro" id="IPR035892">
    <property type="entry name" value="C2_domain_sf"/>
</dbReference>
<dbReference type="InterPro" id="IPR050844">
    <property type="entry name" value="Coatomer_complex_subunit"/>
</dbReference>
<dbReference type="Gene3D" id="2.130.10.10">
    <property type="entry name" value="YVTN repeat-like/Quinoprotein amine dehydrogenase"/>
    <property type="match status" value="2"/>
</dbReference>
<dbReference type="Gene3D" id="2.60.40.150">
    <property type="entry name" value="C2 domain"/>
    <property type="match status" value="1"/>
</dbReference>
<gene>
    <name evidence="9" type="ORF">SO694_00060263</name>
</gene>
<dbReference type="SUPFAM" id="SSF49562">
    <property type="entry name" value="C2 domain (Calcium/lipid-binding domain, CaLB)"/>
    <property type="match status" value="1"/>
</dbReference>
<dbReference type="Gene3D" id="2.30.30.40">
    <property type="entry name" value="SH3 Domains"/>
    <property type="match status" value="1"/>
</dbReference>
<dbReference type="EMBL" id="JBBJCI010000286">
    <property type="protein sequence ID" value="KAK7236193.1"/>
    <property type="molecule type" value="Genomic_DNA"/>
</dbReference>
<evidence type="ECO:0000259" key="7">
    <source>
        <dbReference type="PROSITE" id="PS50002"/>
    </source>
</evidence>
<dbReference type="InterPro" id="IPR036322">
    <property type="entry name" value="WD40_repeat_dom_sf"/>
</dbReference>
<dbReference type="InterPro" id="IPR001452">
    <property type="entry name" value="SH3_domain"/>
</dbReference>
<dbReference type="SMART" id="SM00320">
    <property type="entry name" value="WD40"/>
    <property type="match status" value="5"/>
</dbReference>
<dbReference type="InterPro" id="IPR015943">
    <property type="entry name" value="WD40/YVTN_repeat-like_dom_sf"/>
</dbReference>
<keyword evidence="10" id="KW-1185">Reference proteome</keyword>
<name>A0ABR1FRC6_AURAN</name>
<dbReference type="PANTHER" id="PTHR19876:SF2">
    <property type="entry name" value="COATOMER SUBUNIT BETA"/>
    <property type="match status" value="1"/>
</dbReference>
<evidence type="ECO:0000259" key="8">
    <source>
        <dbReference type="PROSITE" id="PS50004"/>
    </source>
</evidence>
<evidence type="ECO:0000313" key="9">
    <source>
        <dbReference type="EMBL" id="KAK7236193.1"/>
    </source>
</evidence>
<proteinExistence type="predicted"/>
<dbReference type="SMART" id="SM00326">
    <property type="entry name" value="SH3"/>
    <property type="match status" value="1"/>
</dbReference>
<reference evidence="9 10" key="1">
    <citation type="submission" date="2024-03" db="EMBL/GenBank/DDBJ databases">
        <title>Aureococcus anophagefferens CCMP1851 and Kratosvirus quantuckense: Draft genome of a second virus-susceptible host strain in the model system.</title>
        <authorList>
            <person name="Chase E."/>
            <person name="Truchon A.R."/>
            <person name="Schepens W."/>
            <person name="Wilhelm S.W."/>
        </authorList>
    </citation>
    <scope>NUCLEOTIDE SEQUENCE [LARGE SCALE GENOMIC DNA]</scope>
    <source>
        <strain evidence="9 10">CCMP1851</strain>
    </source>
</reference>
<dbReference type="Pfam" id="PF00400">
    <property type="entry name" value="WD40"/>
    <property type="match status" value="2"/>
</dbReference>
<keyword evidence="3" id="KW-0677">Repeat</keyword>